<dbReference type="Proteomes" id="UP000054244">
    <property type="component" value="Unassembled WGS sequence"/>
</dbReference>
<evidence type="ECO:0000313" key="1">
    <source>
        <dbReference type="EMBL" id="KFP87798.1"/>
    </source>
</evidence>
<protein>
    <recommendedName>
        <fullName evidence="3">RNA-directed DNA polymerase from mobile element jockey</fullName>
    </recommendedName>
</protein>
<reference evidence="1 2" key="1">
    <citation type="submission" date="2014-04" db="EMBL/GenBank/DDBJ databases">
        <title>Genome evolution of avian class.</title>
        <authorList>
            <person name="Zhang G."/>
            <person name="Li C."/>
        </authorList>
    </citation>
    <scope>NUCLEOTIDE SEQUENCE [LARGE SCALE GENOMIC DNA]</scope>
    <source>
        <strain evidence="1">BGI_N311</strain>
    </source>
</reference>
<sequence length="117" mass="13208">DQEQNVPATIHEEMVRDLLLHVDIHKSMGPDGIHPRILRELAGVLTRPLSFIYQPSWLTGKVPADWKTANITSIYKKGKKDDLGNYRPVSLSSVPGNLMEQIILSSIMQHVQDKQVI</sequence>
<dbReference type="GO" id="GO:0031012">
    <property type="term" value="C:extracellular matrix"/>
    <property type="evidence" value="ECO:0007669"/>
    <property type="project" value="TreeGrafter"/>
</dbReference>
<proteinExistence type="predicted"/>
<dbReference type="GO" id="GO:0061343">
    <property type="term" value="P:cell adhesion involved in heart morphogenesis"/>
    <property type="evidence" value="ECO:0007669"/>
    <property type="project" value="TreeGrafter"/>
</dbReference>
<dbReference type="GO" id="GO:0007508">
    <property type="term" value="P:larval heart development"/>
    <property type="evidence" value="ECO:0007669"/>
    <property type="project" value="TreeGrafter"/>
</dbReference>
<keyword evidence="2" id="KW-1185">Reference proteome</keyword>
<name>A0A091NDM9_APAVI</name>
<gene>
    <name evidence="1" type="ORF">N311_03352</name>
</gene>
<feature type="non-terminal residue" evidence="1">
    <location>
        <position position="1"/>
    </location>
</feature>
<dbReference type="PANTHER" id="PTHR33395">
    <property type="entry name" value="TRANSCRIPTASE, PUTATIVE-RELATED-RELATED"/>
    <property type="match status" value="1"/>
</dbReference>
<accession>A0A091NDM9</accession>
<evidence type="ECO:0008006" key="3">
    <source>
        <dbReference type="Google" id="ProtNLM"/>
    </source>
</evidence>
<organism evidence="1 2">
    <name type="scientific">Apaloderma vittatum</name>
    <name type="common">Bar-tailed trogon</name>
    <dbReference type="NCBI Taxonomy" id="57397"/>
    <lineage>
        <taxon>Eukaryota</taxon>
        <taxon>Metazoa</taxon>
        <taxon>Chordata</taxon>
        <taxon>Craniata</taxon>
        <taxon>Vertebrata</taxon>
        <taxon>Euteleostomi</taxon>
        <taxon>Archelosauria</taxon>
        <taxon>Archosauria</taxon>
        <taxon>Dinosauria</taxon>
        <taxon>Saurischia</taxon>
        <taxon>Theropoda</taxon>
        <taxon>Coelurosauria</taxon>
        <taxon>Aves</taxon>
        <taxon>Neognathae</taxon>
        <taxon>Neoaves</taxon>
        <taxon>Telluraves</taxon>
        <taxon>Coraciimorphae</taxon>
        <taxon>Trogoniformes</taxon>
        <taxon>Trogonidae</taxon>
        <taxon>Apaloderma</taxon>
    </lineage>
</organism>
<evidence type="ECO:0000313" key="2">
    <source>
        <dbReference type="Proteomes" id="UP000054244"/>
    </source>
</evidence>
<dbReference type="AlphaFoldDB" id="A0A091NDM9"/>
<feature type="non-terminal residue" evidence="1">
    <location>
        <position position="117"/>
    </location>
</feature>
<dbReference type="PANTHER" id="PTHR33395:SF22">
    <property type="entry name" value="REVERSE TRANSCRIPTASE DOMAIN-CONTAINING PROTEIN"/>
    <property type="match status" value="1"/>
</dbReference>
<dbReference type="EMBL" id="KL381756">
    <property type="protein sequence ID" value="KFP87798.1"/>
    <property type="molecule type" value="Genomic_DNA"/>
</dbReference>